<name>A0A7W5DNB7_9PORP</name>
<reference evidence="1 2" key="1">
    <citation type="submission" date="2020-08" db="EMBL/GenBank/DDBJ databases">
        <title>Genomic Encyclopedia of Type Strains, Phase IV (KMG-IV): sequencing the most valuable type-strain genomes for metagenomic binning, comparative biology and taxonomic classification.</title>
        <authorList>
            <person name="Goeker M."/>
        </authorList>
    </citation>
    <scope>NUCLEOTIDE SEQUENCE [LARGE SCALE GENOMIC DNA]</scope>
    <source>
        <strain evidence="1 2">DSM 27471</strain>
    </source>
</reference>
<organism evidence="1 2">
    <name type="scientific">Microbacter margulisiae</name>
    <dbReference type="NCBI Taxonomy" id="1350067"/>
    <lineage>
        <taxon>Bacteria</taxon>
        <taxon>Pseudomonadati</taxon>
        <taxon>Bacteroidota</taxon>
        <taxon>Bacteroidia</taxon>
        <taxon>Bacteroidales</taxon>
        <taxon>Porphyromonadaceae</taxon>
        <taxon>Microbacter</taxon>
    </lineage>
</organism>
<comment type="caution">
    <text evidence="1">The sequence shown here is derived from an EMBL/GenBank/DDBJ whole genome shotgun (WGS) entry which is preliminary data.</text>
</comment>
<accession>A0A7W5DNB7</accession>
<dbReference type="AlphaFoldDB" id="A0A7W5DNB7"/>
<dbReference type="Proteomes" id="UP000544222">
    <property type="component" value="Unassembled WGS sequence"/>
</dbReference>
<protein>
    <submittedName>
        <fullName evidence="1">CCR4-NOT transcriptional regulation complex NOT5 subunit</fullName>
    </submittedName>
</protein>
<dbReference type="RefSeq" id="WP_183412043.1">
    <property type="nucleotide sequence ID" value="NZ_JACHYB010000001.1"/>
</dbReference>
<sequence length="121" mass="14158">MDINELEKKIKQIATEKNIREQEVINGILANLELVYSPKDHSEQDREIIDGIKQKILSTLLNCDNQKKIINQATKYDELFDLDRVEMSLMQDAWNELEADRDVFSLAFEIGLTDEGIRKYR</sequence>
<evidence type="ECO:0000313" key="1">
    <source>
        <dbReference type="EMBL" id="MBB3186102.1"/>
    </source>
</evidence>
<proteinExistence type="predicted"/>
<gene>
    <name evidence="1" type="ORF">FHX64_000265</name>
</gene>
<evidence type="ECO:0000313" key="2">
    <source>
        <dbReference type="Proteomes" id="UP000544222"/>
    </source>
</evidence>
<keyword evidence="2" id="KW-1185">Reference proteome</keyword>
<dbReference type="EMBL" id="JACHYB010000001">
    <property type="protein sequence ID" value="MBB3186102.1"/>
    <property type="molecule type" value="Genomic_DNA"/>
</dbReference>